<evidence type="ECO:0000313" key="1">
    <source>
        <dbReference type="EMBL" id="KAF2677399.1"/>
    </source>
</evidence>
<organism evidence="1 2">
    <name type="scientific">Lentithecium fluviatile CBS 122367</name>
    <dbReference type="NCBI Taxonomy" id="1168545"/>
    <lineage>
        <taxon>Eukaryota</taxon>
        <taxon>Fungi</taxon>
        <taxon>Dikarya</taxon>
        <taxon>Ascomycota</taxon>
        <taxon>Pezizomycotina</taxon>
        <taxon>Dothideomycetes</taxon>
        <taxon>Pleosporomycetidae</taxon>
        <taxon>Pleosporales</taxon>
        <taxon>Massarineae</taxon>
        <taxon>Lentitheciaceae</taxon>
        <taxon>Lentithecium</taxon>
    </lineage>
</organism>
<sequence length="159" mass="18696">MGKELRDKERGPRAKAKGVRWWFDYLRRRCEFGHCGGSFVMGRSEPEMAVRKHGPEIPSYSWLALPEDFGGTGKANLQLAFLENIPCFLFTADHFYHYHVYFGWVLMKRKREAERTEGEVNRENGELVEEDREAEGRTGFIKTPFQNTAEVLRRWSEYI</sequence>
<dbReference type="EMBL" id="MU005622">
    <property type="protein sequence ID" value="KAF2677399.1"/>
    <property type="molecule type" value="Genomic_DNA"/>
</dbReference>
<protein>
    <submittedName>
        <fullName evidence="1">Uncharacterized protein</fullName>
    </submittedName>
</protein>
<reference evidence="1" key="1">
    <citation type="journal article" date="2020" name="Stud. Mycol.">
        <title>101 Dothideomycetes genomes: a test case for predicting lifestyles and emergence of pathogens.</title>
        <authorList>
            <person name="Haridas S."/>
            <person name="Albert R."/>
            <person name="Binder M."/>
            <person name="Bloem J."/>
            <person name="Labutti K."/>
            <person name="Salamov A."/>
            <person name="Andreopoulos B."/>
            <person name="Baker S."/>
            <person name="Barry K."/>
            <person name="Bills G."/>
            <person name="Bluhm B."/>
            <person name="Cannon C."/>
            <person name="Castanera R."/>
            <person name="Culley D."/>
            <person name="Daum C."/>
            <person name="Ezra D."/>
            <person name="Gonzalez J."/>
            <person name="Henrissat B."/>
            <person name="Kuo A."/>
            <person name="Liang C."/>
            <person name="Lipzen A."/>
            <person name="Lutzoni F."/>
            <person name="Magnuson J."/>
            <person name="Mondo S."/>
            <person name="Nolan M."/>
            <person name="Ohm R."/>
            <person name="Pangilinan J."/>
            <person name="Park H.-J."/>
            <person name="Ramirez L."/>
            <person name="Alfaro M."/>
            <person name="Sun H."/>
            <person name="Tritt A."/>
            <person name="Yoshinaga Y."/>
            <person name="Zwiers L.-H."/>
            <person name="Turgeon B."/>
            <person name="Goodwin S."/>
            <person name="Spatafora J."/>
            <person name="Crous P."/>
            <person name="Grigoriev I."/>
        </authorList>
    </citation>
    <scope>NUCLEOTIDE SEQUENCE</scope>
    <source>
        <strain evidence="1">CBS 122367</strain>
    </source>
</reference>
<gene>
    <name evidence="1" type="ORF">K458DRAFT_466112</name>
</gene>
<dbReference type="AlphaFoldDB" id="A0A6G1IHM3"/>
<proteinExistence type="predicted"/>
<accession>A0A6G1IHM3</accession>
<evidence type="ECO:0000313" key="2">
    <source>
        <dbReference type="Proteomes" id="UP000799291"/>
    </source>
</evidence>
<dbReference type="Proteomes" id="UP000799291">
    <property type="component" value="Unassembled WGS sequence"/>
</dbReference>
<keyword evidence="2" id="KW-1185">Reference proteome</keyword>
<name>A0A6G1IHM3_9PLEO</name>